<dbReference type="PANTHER" id="PTHR37534">
    <property type="entry name" value="TRANSCRIPTIONAL ACTIVATOR PROTEIN UGA3"/>
    <property type="match status" value="1"/>
</dbReference>
<organism evidence="4 5">
    <name type="scientific">Microdochium bolleyi</name>
    <dbReference type="NCBI Taxonomy" id="196109"/>
    <lineage>
        <taxon>Eukaryota</taxon>
        <taxon>Fungi</taxon>
        <taxon>Dikarya</taxon>
        <taxon>Ascomycota</taxon>
        <taxon>Pezizomycotina</taxon>
        <taxon>Sordariomycetes</taxon>
        <taxon>Xylariomycetidae</taxon>
        <taxon>Xylariales</taxon>
        <taxon>Microdochiaceae</taxon>
        <taxon>Microdochium</taxon>
    </lineage>
</organism>
<dbReference type="SUPFAM" id="SSF57701">
    <property type="entry name" value="Zn2/Cys6 DNA-binding domain"/>
    <property type="match status" value="1"/>
</dbReference>
<feature type="region of interest" description="Disordered" evidence="3">
    <location>
        <begin position="19"/>
        <end position="41"/>
    </location>
</feature>
<comment type="subcellular location">
    <subcellularLocation>
        <location evidence="1">Nucleus</location>
    </subcellularLocation>
</comment>
<keyword evidence="2" id="KW-0539">Nucleus</keyword>
<gene>
    <name evidence="4" type="ORF">Micbo1qcDRAFT_205647</name>
</gene>
<dbReference type="EMBL" id="KQ964253">
    <property type="protein sequence ID" value="KXJ90025.1"/>
    <property type="molecule type" value="Genomic_DNA"/>
</dbReference>
<dbReference type="PANTHER" id="PTHR37534:SF48">
    <property type="entry name" value="FINGER DOMAIN PROTEIN, PUTATIVE-RELATED"/>
    <property type="match status" value="1"/>
</dbReference>
<reference evidence="5" key="1">
    <citation type="submission" date="2016-02" db="EMBL/GenBank/DDBJ databases">
        <title>Draft genome sequence of Microdochium bolleyi, a fungal endophyte of beachgrass.</title>
        <authorList>
            <consortium name="DOE Joint Genome Institute"/>
            <person name="David A.S."/>
            <person name="May G."/>
            <person name="Haridas S."/>
            <person name="Lim J."/>
            <person name="Wang M."/>
            <person name="Labutti K."/>
            <person name="Lipzen A."/>
            <person name="Barry K."/>
            <person name="Grigoriev I.V."/>
        </authorList>
    </citation>
    <scope>NUCLEOTIDE SEQUENCE [LARGE SCALE GENOMIC DNA]</scope>
    <source>
        <strain evidence="5">J235TASD1</strain>
    </source>
</reference>
<accession>A0A136IYH2</accession>
<evidence type="ECO:0000313" key="4">
    <source>
        <dbReference type="EMBL" id="KXJ90025.1"/>
    </source>
</evidence>
<feature type="region of interest" description="Disordered" evidence="3">
    <location>
        <begin position="86"/>
        <end position="129"/>
    </location>
</feature>
<evidence type="ECO:0000256" key="1">
    <source>
        <dbReference type="ARBA" id="ARBA00004123"/>
    </source>
</evidence>
<keyword evidence="5" id="KW-1185">Reference proteome</keyword>
<feature type="region of interest" description="Disordered" evidence="3">
    <location>
        <begin position="409"/>
        <end position="430"/>
    </location>
</feature>
<proteinExistence type="predicted"/>
<dbReference type="AlphaFoldDB" id="A0A136IYH2"/>
<dbReference type="GO" id="GO:0008270">
    <property type="term" value="F:zinc ion binding"/>
    <property type="evidence" value="ECO:0007669"/>
    <property type="project" value="InterPro"/>
</dbReference>
<dbReference type="GO" id="GO:0000976">
    <property type="term" value="F:transcription cis-regulatory region binding"/>
    <property type="evidence" value="ECO:0007669"/>
    <property type="project" value="TreeGrafter"/>
</dbReference>
<dbReference type="GO" id="GO:0005634">
    <property type="term" value="C:nucleus"/>
    <property type="evidence" value="ECO:0007669"/>
    <property type="project" value="UniProtKB-SubCell"/>
</dbReference>
<dbReference type="InterPro" id="IPR036864">
    <property type="entry name" value="Zn2-C6_fun-type_DNA-bd_sf"/>
</dbReference>
<sequence>MPPAPGLDTGVSLAMTSMFQMSSPPGHPKTKASSAPPPTAPKRHCWECLRRRLVCDSGTPYCRKCVDGGVVCPGYEDKKPLRWIANGQVSSRPRQSRSAPATAAAGRAKQPPRATVVSKKKQQHATQHEMQISLPERSGCLGILPHMDTRSTTWDVVQAAYYYNTWVLPTYDSALELAPNPFIAPFPLEILPYLTDGLRHTVVALAIGHRIHQLPKDASRGASVDLWSRLFHHRLLAIRELSHDIASEDTRASDNTIVTIILFLFVELQQMPATNWRQHLDGLTQLIEIRGGAREFLKTLPALAIGMSSFFLVGVMANTTCPPLCDNSAASHYALLDLLGTMYGEGGYPTCLCPPSLFVTVVEINYLRAQQARANLLASTSCAGAAVVPNPLLLTSDQHIDLPLVPQLEHGESDESSTPSEAACNTAETPATSIQTIDSFSPANQEGPDMTTTPAAQPLDIDANASRLLKDILAFSPAEFSTSSLHSPQQQHPTDSSSRATDRLVLGRLWQSALVIYLIASLQSAGALRRSSFRRGQLGGLRAVHGQRLYEQLQLAVVSERLKRSVLWPLVVCGFDAAEAVNSAVSLSGTGGGSGDESRSAAAAERRKFVETRLPILGHDVGTSLPDYARVVLRKFWDSGRADWDGCFDGSYAFVT</sequence>
<dbReference type="InParanoid" id="A0A136IYH2"/>
<evidence type="ECO:0000256" key="3">
    <source>
        <dbReference type="SAM" id="MobiDB-lite"/>
    </source>
</evidence>
<dbReference type="OrthoDB" id="5386330at2759"/>
<evidence type="ECO:0000313" key="5">
    <source>
        <dbReference type="Proteomes" id="UP000070501"/>
    </source>
</evidence>
<protein>
    <submittedName>
        <fullName evidence="4">Fungal-specific transcription factor domain-domain-containing protein</fullName>
    </submittedName>
</protein>
<dbReference type="InterPro" id="IPR021858">
    <property type="entry name" value="Fun_TF"/>
</dbReference>
<feature type="compositionally biased region" description="Low complexity" evidence="3">
    <location>
        <begin position="90"/>
        <end position="112"/>
    </location>
</feature>
<name>A0A136IYH2_9PEZI</name>
<dbReference type="GO" id="GO:0000981">
    <property type="term" value="F:DNA-binding transcription factor activity, RNA polymerase II-specific"/>
    <property type="evidence" value="ECO:0007669"/>
    <property type="project" value="InterPro"/>
</dbReference>
<evidence type="ECO:0000256" key="2">
    <source>
        <dbReference type="ARBA" id="ARBA00023242"/>
    </source>
</evidence>
<dbReference type="Proteomes" id="UP000070501">
    <property type="component" value="Unassembled WGS sequence"/>
</dbReference>
<dbReference type="GO" id="GO:0045944">
    <property type="term" value="P:positive regulation of transcription by RNA polymerase II"/>
    <property type="evidence" value="ECO:0007669"/>
    <property type="project" value="TreeGrafter"/>
</dbReference>
<dbReference type="Pfam" id="PF11951">
    <property type="entry name" value="Fungal_trans_2"/>
    <property type="match status" value="1"/>
</dbReference>